<name>A0A7S1XJT2_9STRA</name>
<gene>
    <name evidence="3" type="ORF">PPAR1163_LOCUS3183</name>
</gene>
<evidence type="ECO:0000256" key="2">
    <source>
        <dbReference type="SAM" id="MobiDB-lite"/>
    </source>
</evidence>
<evidence type="ECO:0000256" key="1">
    <source>
        <dbReference type="SAM" id="Coils"/>
    </source>
</evidence>
<protein>
    <submittedName>
        <fullName evidence="3">Uncharacterized protein</fullName>
    </submittedName>
</protein>
<dbReference type="EMBL" id="HBGJ01005236">
    <property type="protein sequence ID" value="CAD9244835.1"/>
    <property type="molecule type" value="Transcribed_RNA"/>
</dbReference>
<dbReference type="AlphaFoldDB" id="A0A7S1XJT2"/>
<feature type="region of interest" description="Disordered" evidence="2">
    <location>
        <begin position="579"/>
        <end position="670"/>
    </location>
</feature>
<proteinExistence type="predicted"/>
<organism evidence="3">
    <name type="scientific">Phaeomonas parva</name>
    <dbReference type="NCBI Taxonomy" id="124430"/>
    <lineage>
        <taxon>Eukaryota</taxon>
        <taxon>Sar</taxon>
        <taxon>Stramenopiles</taxon>
        <taxon>Ochrophyta</taxon>
        <taxon>Pinguiophyceae</taxon>
        <taxon>Pinguiochrysidales</taxon>
        <taxon>Pinguiochrysidaceae</taxon>
        <taxon>Phaeomonas</taxon>
    </lineage>
</organism>
<keyword evidence="1" id="KW-0175">Coiled coil</keyword>
<feature type="coiled-coil region" evidence="1">
    <location>
        <begin position="399"/>
        <end position="426"/>
    </location>
</feature>
<accession>A0A7S1XJT2</accession>
<reference evidence="3" key="1">
    <citation type="submission" date="2021-01" db="EMBL/GenBank/DDBJ databases">
        <authorList>
            <person name="Corre E."/>
            <person name="Pelletier E."/>
            <person name="Niang G."/>
            <person name="Scheremetjew M."/>
            <person name="Finn R."/>
            <person name="Kale V."/>
            <person name="Holt S."/>
            <person name="Cochrane G."/>
            <person name="Meng A."/>
            <person name="Brown T."/>
            <person name="Cohen L."/>
        </authorList>
    </citation>
    <scope>NUCLEOTIDE SEQUENCE</scope>
    <source>
        <strain evidence="3">CCMP2877</strain>
    </source>
</reference>
<sequence length="670" mass="78287">MPKRAKASPKRALSLVQLLREDEATFLTFEEFQHEFLRRMQTPEYQEIMSQKVAALLEFSEAFQERTLIDNGRSNNSYRIAEELKEKYKHQRFPRLTQTIEDEISHISNDDASARAGRPMKSSRRQAIESMIGNTTVNTRVTSQRSEHIELDRRILSLLNDDAEREAFEKAVKERKSQRYRGSLDEHKKRDEVWFAKNARATLAREWALKRMEVRKDVEARRRQILDAELAYTLDMANGTRREQMARKRIAKARRLLRSKCWLSLLYHHKLLQATQKRFRNNLERAAVLRVRNAAALRIQQAFRKSREPTAGAKMRQAIPKSRRSFKNNAPQRQQTVMMKRSAETVIFFLQDFRRAAMPIVMRNFRRSVIKVQRYFREHLMLAKCRLNLLNLYWDQVETQRTDEALEALQEETRQLKAEARAEVEMVSHFSKGSRKKQQMEIEKRVEQTLAMLDLRARIETERIYARRASAQVKKRIIEDKLWECKRVFKANADARRRLIMARRTEASQVSVGDVRDFLTGSKASMAPQRTGVHIDTLHGCAKAKAMLKMDGHLLLLRLVTRPVMINLIEQGEAEQRRINQLRRMRKPKKGARTSSRDKVRRHTISQNSSKSSAKDLLGPTQAGDASAGGREVLDRMLTPERPALPKPSSLRRVPTRDEILERRQSMTNA</sequence>
<evidence type="ECO:0000313" key="3">
    <source>
        <dbReference type="EMBL" id="CAD9244835.1"/>
    </source>
</evidence>
<feature type="compositionally biased region" description="Basic residues" evidence="2">
    <location>
        <begin position="580"/>
        <end position="592"/>
    </location>
</feature>
<feature type="compositionally biased region" description="Basic and acidic residues" evidence="2">
    <location>
        <begin position="655"/>
        <end position="670"/>
    </location>
</feature>